<dbReference type="Gene3D" id="3.40.50.300">
    <property type="entry name" value="P-loop containing nucleotide triphosphate hydrolases"/>
    <property type="match status" value="2"/>
</dbReference>
<comment type="subcellular location">
    <subcellularLocation>
        <location evidence="1">Cell membrane</location>
        <topology evidence="1">Single-pass membrane protein</topology>
    </subcellularLocation>
</comment>
<dbReference type="PROSITE" id="PS50013">
    <property type="entry name" value="CHROMO_2"/>
    <property type="match status" value="1"/>
</dbReference>
<evidence type="ECO:0000256" key="7">
    <source>
        <dbReference type="ARBA" id="ARBA00022840"/>
    </source>
</evidence>
<name>R7W5P6_AEGTA</name>
<keyword evidence="4" id="KW-0547">Nucleotide-binding</keyword>
<dbReference type="InterPro" id="IPR042197">
    <property type="entry name" value="Apaf_helical"/>
</dbReference>
<dbReference type="PROSITE" id="PS50011">
    <property type="entry name" value="PROTEIN_KINASE_DOM"/>
    <property type="match status" value="1"/>
</dbReference>
<dbReference type="InterPro" id="IPR002182">
    <property type="entry name" value="NB-ARC"/>
</dbReference>
<evidence type="ECO:0000256" key="5">
    <source>
        <dbReference type="ARBA" id="ARBA00022777"/>
    </source>
</evidence>
<dbReference type="Pfam" id="PF00931">
    <property type="entry name" value="NB-ARC"/>
    <property type="match status" value="2"/>
</dbReference>
<sequence length="1085" mass="121223">MVYFRLQSYAQSSVVNRPCPKLAMKYFGPFKILSKIGQAAYRLEQPRGSLVHPVFHVSQLKEHMLDYAPVFTTLPAPLDLSDPVMQPEEIINRRLVKKGNAAHQQVLVKWIKFPATEATWEDYQLLRSRYPTTPAWGQAGSPGKGTVSTGALIAVKKQRAGRSFAKKKTEERTAAELLKRTAAELSSEPKALSLSLLEHITNSFSDDKEIGCGGFATVYKGVLDNGTVAVKKLCDMVDMDEKKFSEEIRRLMKAKHKNIVRFLGYCSDTQGEMVDCEGKLVLADVRQRLLCFEYLPKGSLDKHITDVSCGLEWRKRYQIINGICDGLYYLHQNHIVHLDLKPVNILLDDNMLPKIADFGLSRCFDEKQSQAITSKLIGTIGYLAPEFYTRKQITFKLDIYSLGMIIIEILTGDRGHADIDNVLERWRSRLEKSQGDRQLVQVRVCTEIAIECADFNPAKRPDTQHIIDRLGETRNADEFATETGASSSSSVAKATDMYNFASHEFIFHEIMTMISIVIFPYVEESLIIGRTEERDNIVATLSGSISPEFTVLPIYGFGGIGKTTLAQLVFDDAQFAGYSKVWIYVSQNLVLNKIGNSIISQLSEESHVAERQMIHIKLRELLAGKKILIVLDDVWEKNPDTLKSLIAMLRVGAGSMVTVIVTTRDEAIAREICHTVEPYELETLTDKICWKIIKQKTAFKDRVDKNQLKHIGREIAIKCGGVALAAQSLGYTLKGKTPGGGELLAGKKILIVLDDVWEKNPDTLKSLIAMLRVGAGSMVTVIVTTRDEAIAREICHTVEPYELETLTDKICWKIIKQKTAFKDRVDKNQLKHIGREIAIKCGGVALAAQSLGYTLKGKTPDEWESLCEKYVMQLLGMSFLQYSKTPMNDRWRDKDVTVFTMHDLVHDLARAILADPVNNKGSVVGNGCLYAFLTDCSKPLQLSATSSANIKALHFLDSGKLELRGDAFSLGTCLRVLDLSECLIRKLPESVGQLKLLRFIRAPRIRDQMIPNCITELSELNYLNLRGSHNLSALPESIGGMKGLMHLDLSGCHGIRELPKSFAELKQLVHSLVGKGAFTPVHKGL</sequence>
<evidence type="ECO:0000256" key="2">
    <source>
        <dbReference type="ARBA" id="ARBA00022679"/>
    </source>
</evidence>
<dbReference type="InterPro" id="IPR032675">
    <property type="entry name" value="LRR_dom_sf"/>
</dbReference>
<dbReference type="SUPFAM" id="SSF52540">
    <property type="entry name" value="P-loop containing nucleoside triphosphate hydrolases"/>
    <property type="match status" value="2"/>
</dbReference>
<dbReference type="Gene3D" id="1.10.8.430">
    <property type="entry name" value="Helical domain of apoptotic protease-activating factors"/>
    <property type="match status" value="1"/>
</dbReference>
<dbReference type="Gene3D" id="2.40.50.40">
    <property type="match status" value="1"/>
</dbReference>
<keyword evidence="2" id="KW-0808">Transferase</keyword>
<accession>R7W5P6</accession>
<dbReference type="InterPro" id="IPR027417">
    <property type="entry name" value="P-loop_NTPase"/>
</dbReference>
<dbReference type="GO" id="GO:0005886">
    <property type="term" value="C:plasma membrane"/>
    <property type="evidence" value="ECO:0007669"/>
    <property type="project" value="UniProtKB-SubCell"/>
</dbReference>
<evidence type="ECO:0000313" key="10">
    <source>
        <dbReference type="EnsemblPlants" id="EMT15558"/>
    </source>
</evidence>
<dbReference type="Gene3D" id="1.10.510.10">
    <property type="entry name" value="Transferase(Phosphotransferase) domain 1"/>
    <property type="match status" value="1"/>
</dbReference>
<dbReference type="SUPFAM" id="SSF54160">
    <property type="entry name" value="Chromo domain-like"/>
    <property type="match status" value="1"/>
</dbReference>
<dbReference type="AlphaFoldDB" id="R7W5P6"/>
<organism evidence="10">
    <name type="scientific">Aegilops tauschii</name>
    <name type="common">Tausch's goatgrass</name>
    <name type="synonym">Aegilops squarrosa</name>
    <dbReference type="NCBI Taxonomy" id="37682"/>
    <lineage>
        <taxon>Eukaryota</taxon>
        <taxon>Viridiplantae</taxon>
        <taxon>Streptophyta</taxon>
        <taxon>Embryophyta</taxon>
        <taxon>Tracheophyta</taxon>
        <taxon>Spermatophyta</taxon>
        <taxon>Magnoliopsida</taxon>
        <taxon>Liliopsida</taxon>
        <taxon>Poales</taxon>
        <taxon>Poaceae</taxon>
        <taxon>BOP clade</taxon>
        <taxon>Pooideae</taxon>
        <taxon>Triticodae</taxon>
        <taxon>Triticeae</taxon>
        <taxon>Triticinae</taxon>
        <taxon>Aegilops</taxon>
    </lineage>
</organism>
<dbReference type="Gene3D" id="3.80.10.10">
    <property type="entry name" value="Ribonuclease Inhibitor"/>
    <property type="match status" value="1"/>
</dbReference>
<evidence type="ECO:0000256" key="3">
    <source>
        <dbReference type="ARBA" id="ARBA00022692"/>
    </source>
</evidence>
<dbReference type="InterPro" id="IPR017441">
    <property type="entry name" value="Protein_kinase_ATP_BS"/>
</dbReference>
<dbReference type="InterPro" id="IPR011009">
    <property type="entry name" value="Kinase-like_dom_sf"/>
</dbReference>
<keyword evidence="6" id="KW-0611">Plant defense</keyword>
<dbReference type="InterPro" id="IPR056924">
    <property type="entry name" value="SH3_Tf2-1"/>
</dbReference>
<dbReference type="Pfam" id="PF24626">
    <property type="entry name" value="SH3_Tf2-1"/>
    <property type="match status" value="1"/>
</dbReference>
<keyword evidence="3" id="KW-0812">Transmembrane</keyword>
<protein>
    <submittedName>
        <fullName evidence="10">Cysteine-rich receptor-like protein kinase 15</fullName>
    </submittedName>
</protein>
<dbReference type="GO" id="GO:0043531">
    <property type="term" value="F:ADP binding"/>
    <property type="evidence" value="ECO:0007669"/>
    <property type="project" value="InterPro"/>
</dbReference>
<keyword evidence="7" id="KW-0067">ATP-binding</keyword>
<keyword evidence="5" id="KW-0418">Kinase</keyword>
<dbReference type="GO" id="GO:0005524">
    <property type="term" value="F:ATP binding"/>
    <property type="evidence" value="ECO:0007669"/>
    <property type="project" value="UniProtKB-UniRule"/>
</dbReference>
<dbReference type="InterPro" id="IPR000953">
    <property type="entry name" value="Chromo/chromo_shadow_dom"/>
</dbReference>
<dbReference type="InterPro" id="IPR058922">
    <property type="entry name" value="WHD_DRP"/>
</dbReference>
<dbReference type="PROSITE" id="PS00108">
    <property type="entry name" value="PROTEIN_KINASE_ST"/>
    <property type="match status" value="1"/>
</dbReference>
<evidence type="ECO:0000256" key="4">
    <source>
        <dbReference type="ARBA" id="ARBA00022741"/>
    </source>
</evidence>
<dbReference type="SUPFAM" id="SSF52058">
    <property type="entry name" value="L domain-like"/>
    <property type="match status" value="1"/>
</dbReference>
<proteinExistence type="predicted"/>
<dbReference type="FunFam" id="1.10.510.10:FF:000870">
    <property type="entry name" value="OSJNBa0016N04.16-like protein"/>
    <property type="match status" value="1"/>
</dbReference>
<dbReference type="InterPro" id="IPR008271">
    <property type="entry name" value="Ser/Thr_kinase_AS"/>
</dbReference>
<dbReference type="FunFam" id="3.30.200.20:FF:000465">
    <property type="entry name" value="Cysteine-rich receptor-like protein kinase 6"/>
    <property type="match status" value="1"/>
</dbReference>
<dbReference type="PANTHER" id="PTHR45707">
    <property type="entry name" value="C2 CALCIUM/LIPID-BINDING PLANT PHOSPHORIBOSYLTRANSFERASE FAMILY PROTEIN"/>
    <property type="match status" value="1"/>
</dbReference>
<dbReference type="SUPFAM" id="SSF56112">
    <property type="entry name" value="Protein kinase-like (PK-like)"/>
    <property type="match status" value="1"/>
</dbReference>
<dbReference type="PROSITE" id="PS00107">
    <property type="entry name" value="PROTEIN_KINASE_ATP"/>
    <property type="match status" value="1"/>
</dbReference>
<dbReference type="Pfam" id="PF23559">
    <property type="entry name" value="WHD_DRP"/>
    <property type="match status" value="1"/>
</dbReference>
<evidence type="ECO:0000256" key="1">
    <source>
        <dbReference type="ARBA" id="ARBA00004162"/>
    </source>
</evidence>
<keyword evidence="9" id="KW-0472">Membrane</keyword>
<dbReference type="PRINTS" id="PR00364">
    <property type="entry name" value="DISEASERSIST"/>
</dbReference>
<evidence type="ECO:0000256" key="8">
    <source>
        <dbReference type="ARBA" id="ARBA00022989"/>
    </source>
</evidence>
<dbReference type="InterPro" id="IPR016197">
    <property type="entry name" value="Chromo-like_dom_sf"/>
</dbReference>
<dbReference type="GO" id="GO:0004672">
    <property type="term" value="F:protein kinase activity"/>
    <property type="evidence" value="ECO:0007669"/>
    <property type="project" value="InterPro"/>
</dbReference>
<dbReference type="PANTHER" id="PTHR45707:SF70">
    <property type="entry name" value="PROTEIN KINASE DOMAIN-CONTAINING PROTEIN"/>
    <property type="match status" value="1"/>
</dbReference>
<dbReference type="Pfam" id="PF00069">
    <property type="entry name" value="Pkinase"/>
    <property type="match status" value="1"/>
</dbReference>
<dbReference type="Gene3D" id="3.30.200.20">
    <property type="entry name" value="Phosphorylase Kinase, domain 1"/>
    <property type="match status" value="1"/>
</dbReference>
<dbReference type="SMART" id="SM00220">
    <property type="entry name" value="S_TKc"/>
    <property type="match status" value="1"/>
</dbReference>
<keyword evidence="8" id="KW-1133">Transmembrane helix</keyword>
<dbReference type="EnsemblPlants" id="EMT15558">
    <property type="protein sequence ID" value="EMT15558"/>
    <property type="gene ID" value="F775_25375"/>
</dbReference>
<dbReference type="Pfam" id="PF00385">
    <property type="entry name" value="Chromo"/>
    <property type="match status" value="1"/>
</dbReference>
<reference evidence="10" key="1">
    <citation type="submission" date="2015-06" db="UniProtKB">
        <authorList>
            <consortium name="EnsemblPlants"/>
        </authorList>
    </citation>
    <scope>IDENTIFICATION</scope>
</reference>
<dbReference type="InterPro" id="IPR000719">
    <property type="entry name" value="Prot_kinase_dom"/>
</dbReference>
<evidence type="ECO:0000256" key="6">
    <source>
        <dbReference type="ARBA" id="ARBA00022821"/>
    </source>
</evidence>
<evidence type="ECO:0000256" key="9">
    <source>
        <dbReference type="ARBA" id="ARBA00023136"/>
    </source>
</evidence>
<dbReference type="InterPro" id="IPR023780">
    <property type="entry name" value="Chromo_domain"/>
</dbReference>